<dbReference type="GO" id="GO:0005524">
    <property type="term" value="F:ATP binding"/>
    <property type="evidence" value="ECO:0007669"/>
    <property type="project" value="UniProtKB-KW"/>
</dbReference>
<feature type="domain" description="Tc1-like transposase DDE" evidence="10">
    <location>
        <begin position="872"/>
        <end position="1016"/>
    </location>
</feature>
<evidence type="ECO:0000313" key="11">
    <source>
        <dbReference type="Ensembl" id="ENSFHEP00000002084.1"/>
    </source>
</evidence>
<dbReference type="InterPro" id="IPR009057">
    <property type="entry name" value="Homeodomain-like_sf"/>
</dbReference>
<keyword evidence="2" id="KW-0677">Repeat</keyword>
<sequence length="1036" mass="116886">NKKLSVENPSCLWGRVVCGPGGNPETKEHYINLQTKMNLFYHDVTQDLHQLKPTSLEEGQMYVVYWDVKQSWCRAVVQSIIMDPGCCRAFCFLVDHGEMIVVSSDKIKVALRKFLQLPFWVKKFHLARIKPTTLRVSVFAEKAELEPSSQWDSSAALYLHNLLRASTQTEAVLHELESESTSIELYLIINNIKICVNDDLVAKQFAYYTSCGLDACDRFPHMLSSNILTRTVSKSSEKQMKETLHFSSKHGEPQFLQHKLGTLGSILATMSGILKYLLIIFHLYSCHVLELVSQCASFQTSSHISSEIFLAVSSFHLCFVQMGLPMFMDKNILYNFFLSASYPLHLFGVELVIAVFGDPWLKGILVHSAFSVEPCNTLEDAPVTDSLRQVLHRKNYSTLSPDDRYSWPAVARGCNTLIISHNADQPLGYLIPFLTHILLNSILLSHLSSSGPIAVLLCPGWQKAQAVCDLLEESKVSQKLHPVIVLVGIGKDEAKAVKIPKNCRLLVTTPFTLVRLLSCHCFLFLRLCHLVLDEADKLFTHAPDQMASILQHFQKVTSSEEKGSCPRQLVASAKRWTSPMENLICCHMPNPYIVISVPEEAALYGNIQQVILMTLESNKISVLLGALDFSPDVCQKTLIVANSSQEVEDVFKVVNNKSAFCLKTHEGLLDKLDFVIQQWRKNIGPGTHLILVSTSECLKFLGIRDAACVVHFGFPSSPKLFGSRLLCMAENFRNLSQQVSWLKSFFIFCKQQVFVSRATVSRVMSAYHQEGPTTSNRINCGRTRKLSERDVQVLTQIVSKKQKNMAPQITAELNVHLNSPVSTKTVGRGIHRVNIHGRAAIAKPLVTRANTKRRFQWCKERKSWAVDNLKHVLFSDESTFTVFPTSGRVTVWRSPKEAYHPDCCMPRVKHGGGSVMVWAAISWHFLGPILVLDGRITANDYRIILEDHVHPMVQTLYPEGGAVFQDDNAPIQTARLVKDWFDEHESEVEHLPWPAQSPDLNIIEPLWGVLEERVRKHFPPPASRRDLATILQEEWV</sequence>
<dbReference type="Gene3D" id="2.40.50.90">
    <property type="match status" value="1"/>
</dbReference>
<evidence type="ECO:0000256" key="2">
    <source>
        <dbReference type="ARBA" id="ARBA00022737"/>
    </source>
</evidence>
<accession>A0A3Q2NSD1</accession>
<name>A0A3Q2NSD1_FUNHE</name>
<evidence type="ECO:0000256" key="3">
    <source>
        <dbReference type="ARBA" id="ARBA00022741"/>
    </source>
</evidence>
<dbReference type="GO" id="GO:0016787">
    <property type="term" value="F:hydrolase activity"/>
    <property type="evidence" value="ECO:0007669"/>
    <property type="project" value="UniProtKB-KW"/>
</dbReference>
<feature type="domain" description="Tudor" evidence="8">
    <location>
        <begin position="26"/>
        <end position="127"/>
    </location>
</feature>
<dbReference type="Gene3D" id="3.30.420.10">
    <property type="entry name" value="Ribonuclease H-like superfamily/Ribonuclease H"/>
    <property type="match status" value="1"/>
</dbReference>
<dbReference type="GO" id="GO:0003677">
    <property type="term" value="F:DNA binding"/>
    <property type="evidence" value="ECO:0007669"/>
    <property type="project" value="InterPro"/>
</dbReference>
<dbReference type="GO" id="GO:0015074">
    <property type="term" value="P:DNA integration"/>
    <property type="evidence" value="ECO:0007669"/>
    <property type="project" value="InterPro"/>
</dbReference>
<evidence type="ECO:0000259" key="10">
    <source>
        <dbReference type="Pfam" id="PF13358"/>
    </source>
</evidence>
<dbReference type="Gene3D" id="3.40.50.300">
    <property type="entry name" value="P-loop containing nucleotide triphosphate hydrolases"/>
    <property type="match status" value="2"/>
</dbReference>
<reference evidence="11" key="2">
    <citation type="submission" date="2025-09" db="UniProtKB">
        <authorList>
            <consortium name="Ensembl"/>
        </authorList>
    </citation>
    <scope>IDENTIFICATION</scope>
</reference>
<dbReference type="Gene3D" id="2.30.30.140">
    <property type="match status" value="1"/>
</dbReference>
<evidence type="ECO:0000256" key="7">
    <source>
        <dbReference type="ARBA" id="ARBA00047984"/>
    </source>
</evidence>
<evidence type="ECO:0000313" key="12">
    <source>
        <dbReference type="Proteomes" id="UP000265000"/>
    </source>
</evidence>
<protein>
    <recommendedName>
        <fullName evidence="1">RNA helicase</fullName>
        <ecNumber evidence="1">3.6.4.13</ecNumber>
    </recommendedName>
</protein>
<dbReference type="InterPro" id="IPR002492">
    <property type="entry name" value="Transposase_Tc1-like"/>
</dbReference>
<reference evidence="11" key="1">
    <citation type="submission" date="2025-08" db="UniProtKB">
        <authorList>
            <consortium name="Ensembl"/>
        </authorList>
    </citation>
    <scope>IDENTIFICATION</scope>
</reference>
<comment type="catalytic activity">
    <reaction evidence="7">
        <text>ATP + H2O = ADP + phosphate + H(+)</text>
        <dbReference type="Rhea" id="RHEA:13065"/>
        <dbReference type="ChEBI" id="CHEBI:15377"/>
        <dbReference type="ChEBI" id="CHEBI:15378"/>
        <dbReference type="ChEBI" id="CHEBI:30616"/>
        <dbReference type="ChEBI" id="CHEBI:43474"/>
        <dbReference type="ChEBI" id="CHEBI:456216"/>
        <dbReference type="EC" id="3.6.4.13"/>
    </reaction>
</comment>
<dbReference type="InterPro" id="IPR027417">
    <property type="entry name" value="P-loop_NTPase"/>
</dbReference>
<dbReference type="Proteomes" id="UP000265000">
    <property type="component" value="Unplaced"/>
</dbReference>
<dbReference type="Ensembl" id="ENSFHET00000012809.1">
    <property type="protein sequence ID" value="ENSFHEP00000002084.1"/>
    <property type="gene ID" value="ENSFHEG00000002884.1"/>
</dbReference>
<dbReference type="STRING" id="8078.ENSFHEP00000002084"/>
<organism evidence="11 12">
    <name type="scientific">Fundulus heteroclitus</name>
    <name type="common">Killifish</name>
    <name type="synonym">Mummichog</name>
    <dbReference type="NCBI Taxonomy" id="8078"/>
    <lineage>
        <taxon>Eukaryota</taxon>
        <taxon>Metazoa</taxon>
        <taxon>Chordata</taxon>
        <taxon>Craniata</taxon>
        <taxon>Vertebrata</taxon>
        <taxon>Euteleostomi</taxon>
        <taxon>Actinopterygii</taxon>
        <taxon>Neopterygii</taxon>
        <taxon>Teleostei</taxon>
        <taxon>Neoteleostei</taxon>
        <taxon>Acanthomorphata</taxon>
        <taxon>Ovalentaria</taxon>
        <taxon>Atherinomorphae</taxon>
        <taxon>Cyprinodontiformes</taxon>
        <taxon>Fundulidae</taxon>
        <taxon>Fundulus</taxon>
    </lineage>
</organism>
<dbReference type="GO" id="GO:0003724">
    <property type="term" value="F:RNA helicase activity"/>
    <property type="evidence" value="ECO:0007669"/>
    <property type="project" value="UniProtKB-EC"/>
</dbReference>
<dbReference type="AlphaFoldDB" id="A0A3Q2NSD1"/>
<keyword evidence="5" id="KW-0347">Helicase</keyword>
<dbReference type="Pfam" id="PF00567">
    <property type="entry name" value="TUDOR"/>
    <property type="match status" value="1"/>
</dbReference>
<dbReference type="GO" id="GO:0042078">
    <property type="term" value="P:germ-line stem cell division"/>
    <property type="evidence" value="ECO:0007669"/>
    <property type="project" value="TreeGrafter"/>
</dbReference>
<feature type="domain" description="Transposase Tc1-like" evidence="9">
    <location>
        <begin position="796"/>
        <end position="862"/>
    </location>
</feature>
<dbReference type="GO" id="GO:0006313">
    <property type="term" value="P:DNA transposition"/>
    <property type="evidence" value="ECO:0007669"/>
    <property type="project" value="InterPro"/>
</dbReference>
<dbReference type="Pfam" id="PF13358">
    <property type="entry name" value="DDE_3"/>
    <property type="match status" value="1"/>
</dbReference>
<evidence type="ECO:0000256" key="6">
    <source>
        <dbReference type="ARBA" id="ARBA00022840"/>
    </source>
</evidence>
<dbReference type="GeneTree" id="ENSGT00420000029847"/>
<evidence type="ECO:0000259" key="8">
    <source>
        <dbReference type="Pfam" id="PF00567"/>
    </source>
</evidence>
<dbReference type="Pfam" id="PF01498">
    <property type="entry name" value="HTH_Tnp_Tc3_2"/>
    <property type="match status" value="1"/>
</dbReference>
<dbReference type="PANTHER" id="PTHR22655:SF2">
    <property type="entry name" value="ATP-DEPENDENT RNA HELICASE TDRD12-RELATED"/>
    <property type="match status" value="1"/>
</dbReference>
<dbReference type="SUPFAM" id="SSF52540">
    <property type="entry name" value="P-loop containing nucleoside triphosphate hydrolases"/>
    <property type="match status" value="2"/>
</dbReference>
<dbReference type="SUPFAM" id="SSF63748">
    <property type="entry name" value="Tudor/PWWP/MBT"/>
    <property type="match status" value="1"/>
</dbReference>
<dbReference type="InterPro" id="IPR035437">
    <property type="entry name" value="SNase_OB-fold_sf"/>
</dbReference>
<evidence type="ECO:0000256" key="5">
    <source>
        <dbReference type="ARBA" id="ARBA00022806"/>
    </source>
</evidence>
<keyword evidence="4" id="KW-0378">Hydrolase</keyword>
<evidence type="ECO:0000256" key="4">
    <source>
        <dbReference type="ARBA" id="ARBA00022801"/>
    </source>
</evidence>
<keyword evidence="6" id="KW-0067">ATP-binding</keyword>
<evidence type="ECO:0000259" key="9">
    <source>
        <dbReference type="Pfam" id="PF01498"/>
    </source>
</evidence>
<evidence type="ECO:0000256" key="1">
    <source>
        <dbReference type="ARBA" id="ARBA00012552"/>
    </source>
</evidence>
<dbReference type="InterPro" id="IPR038717">
    <property type="entry name" value="Tc1-like_DDE_dom"/>
</dbReference>
<keyword evidence="12" id="KW-1185">Reference proteome</keyword>
<dbReference type="InterPro" id="IPR036397">
    <property type="entry name" value="RNaseH_sf"/>
</dbReference>
<proteinExistence type="predicted"/>
<keyword evidence="3" id="KW-0547">Nucleotide-binding</keyword>
<dbReference type="PANTHER" id="PTHR22655">
    <property type="entry name" value="ATP-DEPENDENT RNA HELICASE TDRD12-RELATED"/>
    <property type="match status" value="1"/>
</dbReference>
<dbReference type="SUPFAM" id="SSF46689">
    <property type="entry name" value="Homeodomain-like"/>
    <property type="match status" value="1"/>
</dbReference>
<dbReference type="InterPro" id="IPR002999">
    <property type="entry name" value="Tudor"/>
</dbReference>
<dbReference type="EC" id="3.6.4.13" evidence="1"/>